<keyword evidence="2" id="KW-1185">Reference proteome</keyword>
<accession>E0RYJ9</accession>
<dbReference type="RefSeq" id="WP_013279737.1">
    <property type="nucleotide sequence ID" value="NC_014387.1"/>
</dbReference>
<proteinExistence type="predicted"/>
<dbReference type="HOGENOM" id="CLU_2057019_0_0_9"/>
<evidence type="ECO:0000313" key="2">
    <source>
        <dbReference type="Proteomes" id="UP000001299"/>
    </source>
</evidence>
<protein>
    <submittedName>
        <fullName evidence="1">Uncharacterized protein</fullName>
    </submittedName>
</protein>
<dbReference type="Proteomes" id="UP000001299">
    <property type="component" value="Chromosome 1"/>
</dbReference>
<name>E0RYJ9_BUTPB</name>
<dbReference type="KEGG" id="bpb:bpr_I0332"/>
<sequence>MGISIGSIGSPYGMSFVKPMNYTIKNQSEVSDEFTNHGAKGLVPNVTPVGYPNAQAVSTVEDDEEDPMQMAIDMVKKSQEAGKMYNDVAQKFQGMTVGYSQNQGALSYGISGGNLDLFA</sequence>
<reference evidence="1 2" key="1">
    <citation type="journal article" date="2010" name="PLoS ONE">
        <title>The glycobiome of the rumen bacterium Butyrivibrio proteoclasticus B316(T) highlights adaptation to a polysaccharide-rich environment.</title>
        <authorList>
            <person name="Kelly W.J."/>
            <person name="Leahy S.C."/>
            <person name="Altermann E."/>
            <person name="Yeoman C.J."/>
            <person name="Dunne J.C."/>
            <person name="Kong Z."/>
            <person name="Pacheco D.M."/>
            <person name="Li D."/>
            <person name="Noel S.J."/>
            <person name="Moon C.D."/>
            <person name="Cookson A.L."/>
            <person name="Attwood G.T."/>
        </authorList>
    </citation>
    <scope>NUCLEOTIDE SEQUENCE [LARGE SCALE GENOMIC DNA]</scope>
    <source>
        <strain evidence="2">ATCC 51982 / DSM 14932 / B316</strain>
    </source>
</reference>
<organism evidence="1 2">
    <name type="scientific">Butyrivibrio proteoclasticus (strain ATCC 51982 / DSM 14932 / B316)</name>
    <name type="common">Clostridium proteoclasticum</name>
    <dbReference type="NCBI Taxonomy" id="515622"/>
    <lineage>
        <taxon>Bacteria</taxon>
        <taxon>Bacillati</taxon>
        <taxon>Bacillota</taxon>
        <taxon>Clostridia</taxon>
        <taxon>Lachnospirales</taxon>
        <taxon>Lachnospiraceae</taxon>
        <taxon>Butyrivibrio</taxon>
    </lineage>
</organism>
<dbReference type="AlphaFoldDB" id="E0RYJ9"/>
<evidence type="ECO:0000313" key="1">
    <source>
        <dbReference type="EMBL" id="ADL33080.1"/>
    </source>
</evidence>
<dbReference type="EMBL" id="CP001810">
    <property type="protein sequence ID" value="ADL33080.1"/>
    <property type="molecule type" value="Genomic_DNA"/>
</dbReference>
<gene>
    <name evidence="1" type="ordered locus">bpr_I0332</name>
</gene>
<dbReference type="eggNOG" id="ENOG502ZP75">
    <property type="taxonomic scope" value="Bacteria"/>
</dbReference>